<name>A0A291BBK8_9GAMM</name>
<dbReference type="Proteomes" id="UP000218160">
    <property type="component" value="Chromosome 2"/>
</dbReference>
<protein>
    <submittedName>
        <fullName evidence="1">Uncharacterized protein</fullName>
    </submittedName>
</protein>
<gene>
    <name evidence="1" type="ORF">BTN50_1919</name>
</gene>
<dbReference type="KEGG" id="elux:BTN50_1919"/>
<sequence>MLYLSLLPFCHPKGEFNNAPFKDKSKILDDQVLLACFIVAVA</sequence>
<dbReference type="EMBL" id="CP020663">
    <property type="protein sequence ID" value="ATF10335.1"/>
    <property type="molecule type" value="Genomic_DNA"/>
</dbReference>
<organism evidence="1 2">
    <name type="scientific">Candidatus Enterovibrio altilux</name>
    <dbReference type="NCBI Taxonomy" id="1927128"/>
    <lineage>
        <taxon>Bacteria</taxon>
        <taxon>Pseudomonadati</taxon>
        <taxon>Pseudomonadota</taxon>
        <taxon>Gammaproteobacteria</taxon>
        <taxon>Vibrionales</taxon>
        <taxon>Vibrionaceae</taxon>
        <taxon>Enterovibrio</taxon>
    </lineage>
</organism>
<accession>A0A291BBK8</accession>
<keyword evidence="2" id="KW-1185">Reference proteome</keyword>
<reference evidence="2" key="1">
    <citation type="submission" date="2017-04" db="EMBL/GenBank/DDBJ databases">
        <title>Genome evolution of the luminous symbionts of deep sea anglerfish.</title>
        <authorList>
            <person name="Hendry T.A."/>
        </authorList>
    </citation>
    <scope>NUCLEOTIDE SEQUENCE [LARGE SCALE GENOMIC DNA]</scope>
</reference>
<evidence type="ECO:0000313" key="1">
    <source>
        <dbReference type="EMBL" id="ATF10335.1"/>
    </source>
</evidence>
<evidence type="ECO:0000313" key="2">
    <source>
        <dbReference type="Proteomes" id="UP000218160"/>
    </source>
</evidence>
<dbReference type="AlphaFoldDB" id="A0A291BBK8"/>
<proteinExistence type="predicted"/>